<evidence type="ECO:0000256" key="6">
    <source>
        <dbReference type="ARBA" id="ARBA00022723"/>
    </source>
</evidence>
<proteinExistence type="inferred from homology"/>
<protein>
    <recommendedName>
        <fullName evidence="4">Cysteine desulfurase</fullName>
    </recommendedName>
</protein>
<dbReference type="Gene3D" id="1.10.260.50">
    <property type="match status" value="1"/>
</dbReference>
<comment type="similarity">
    <text evidence="3">Belongs to the class-V pyridoxal-phosphate-dependent aminotransferase family. NifS/IscS subfamily.</text>
</comment>
<dbReference type="Pfam" id="PF00266">
    <property type="entry name" value="Aminotran_5"/>
    <property type="match status" value="1"/>
</dbReference>
<feature type="domain" description="Aminotransferase class V" evidence="11">
    <location>
        <begin position="6"/>
        <end position="365"/>
    </location>
</feature>
<evidence type="ECO:0000256" key="4">
    <source>
        <dbReference type="ARBA" id="ARBA00013558"/>
    </source>
</evidence>
<evidence type="ECO:0000313" key="13">
    <source>
        <dbReference type="Proteomes" id="UP000095087"/>
    </source>
</evidence>
<dbReference type="AlphaFoldDB" id="A0A1E2S303"/>
<comment type="cofactor">
    <cofactor evidence="1">
        <name>pyridoxal 5'-phosphate</name>
        <dbReference type="ChEBI" id="CHEBI:597326"/>
    </cofactor>
</comment>
<dbReference type="Gene3D" id="3.40.640.10">
    <property type="entry name" value="Type I PLP-dependent aspartate aminotransferase-like (Major domain)"/>
    <property type="match status" value="1"/>
</dbReference>
<dbReference type="Gene3D" id="3.90.1150.10">
    <property type="entry name" value="Aspartate Aminotransferase, domain 1"/>
    <property type="match status" value="1"/>
</dbReference>
<accession>A0A1E2S303</accession>
<dbReference type="PANTHER" id="PTHR11601">
    <property type="entry name" value="CYSTEINE DESULFURYLASE FAMILY MEMBER"/>
    <property type="match status" value="1"/>
</dbReference>
<reference evidence="12 13" key="1">
    <citation type="submission" date="2016-07" db="EMBL/GenBank/DDBJ databases">
        <title>Draft genome sequence of Methyloligella halotolerans C2T (VKM B-2706T=CCUG 61687T=DSM 25045T), a halotolerant polyhydroxybutyrate accumulating methylotroph.</title>
        <authorList>
            <person name="Vasilenko O.V."/>
            <person name="Doronina N.V."/>
            <person name="Poroshina M.N."/>
            <person name="Tarlachkov S.V."/>
            <person name="Trotsenko Y.A."/>
        </authorList>
    </citation>
    <scope>NUCLEOTIDE SEQUENCE [LARGE SCALE GENOMIC DNA]</scope>
    <source>
        <strain evidence="12 13">VKM B-2706</strain>
    </source>
</reference>
<name>A0A1E2S303_9HYPH</name>
<keyword evidence="7" id="KW-0663">Pyridoxal phosphate</keyword>
<dbReference type="SUPFAM" id="SSF53383">
    <property type="entry name" value="PLP-dependent transferases"/>
    <property type="match status" value="1"/>
</dbReference>
<dbReference type="PATRIC" id="fig|1177755.3.peg.654"/>
<keyword evidence="8" id="KW-0408">Iron</keyword>
<gene>
    <name evidence="12" type="ORF">A7A08_00655</name>
</gene>
<dbReference type="Proteomes" id="UP000095087">
    <property type="component" value="Unassembled WGS sequence"/>
</dbReference>
<evidence type="ECO:0000256" key="8">
    <source>
        <dbReference type="ARBA" id="ARBA00023004"/>
    </source>
</evidence>
<evidence type="ECO:0000256" key="3">
    <source>
        <dbReference type="ARBA" id="ARBA00006490"/>
    </source>
</evidence>
<keyword evidence="13" id="KW-1185">Reference proteome</keyword>
<dbReference type="EMBL" id="MASI01000001">
    <property type="protein sequence ID" value="ODA68821.1"/>
    <property type="molecule type" value="Genomic_DNA"/>
</dbReference>
<evidence type="ECO:0000313" key="12">
    <source>
        <dbReference type="EMBL" id="ODA68821.1"/>
    </source>
</evidence>
<organism evidence="12 13">
    <name type="scientific">Methyloligella halotolerans</name>
    <dbReference type="NCBI Taxonomy" id="1177755"/>
    <lineage>
        <taxon>Bacteria</taxon>
        <taxon>Pseudomonadati</taxon>
        <taxon>Pseudomonadota</taxon>
        <taxon>Alphaproteobacteria</taxon>
        <taxon>Hyphomicrobiales</taxon>
        <taxon>Hyphomicrobiaceae</taxon>
        <taxon>Methyloligella</taxon>
    </lineage>
</organism>
<dbReference type="GO" id="GO:0031071">
    <property type="term" value="F:cysteine desulfurase activity"/>
    <property type="evidence" value="ECO:0007669"/>
    <property type="project" value="UniProtKB-EC"/>
</dbReference>
<evidence type="ECO:0000256" key="10">
    <source>
        <dbReference type="ARBA" id="ARBA00050776"/>
    </source>
</evidence>
<comment type="function">
    <text evidence="2">Catalyzes the removal of elemental sulfur atoms from cysteine to produce alanine. Seems to participate in the biosynthesis of the nitrogenase metalloclusters by providing the inorganic sulfur required for the Fe-S core formation.</text>
</comment>
<evidence type="ECO:0000256" key="1">
    <source>
        <dbReference type="ARBA" id="ARBA00001933"/>
    </source>
</evidence>
<dbReference type="InterPro" id="IPR000192">
    <property type="entry name" value="Aminotrans_V_dom"/>
</dbReference>
<dbReference type="GO" id="GO:0046872">
    <property type="term" value="F:metal ion binding"/>
    <property type="evidence" value="ECO:0007669"/>
    <property type="project" value="UniProtKB-KW"/>
</dbReference>
<evidence type="ECO:0000256" key="2">
    <source>
        <dbReference type="ARBA" id="ARBA00003120"/>
    </source>
</evidence>
<dbReference type="PANTHER" id="PTHR11601:SF34">
    <property type="entry name" value="CYSTEINE DESULFURASE"/>
    <property type="match status" value="1"/>
</dbReference>
<dbReference type="GO" id="GO:0051536">
    <property type="term" value="F:iron-sulfur cluster binding"/>
    <property type="evidence" value="ECO:0007669"/>
    <property type="project" value="UniProtKB-KW"/>
</dbReference>
<dbReference type="InterPro" id="IPR016454">
    <property type="entry name" value="Cysteine_dSase"/>
</dbReference>
<dbReference type="InterPro" id="IPR015421">
    <property type="entry name" value="PyrdxlP-dep_Trfase_major"/>
</dbReference>
<keyword evidence="5 12" id="KW-0808">Transferase</keyword>
<dbReference type="OrthoDB" id="9808002at2"/>
<dbReference type="STRING" id="1177755.A7A08_00655"/>
<evidence type="ECO:0000256" key="5">
    <source>
        <dbReference type="ARBA" id="ARBA00022679"/>
    </source>
</evidence>
<comment type="caution">
    <text evidence="12">The sequence shown here is derived from an EMBL/GenBank/DDBJ whole genome shotgun (WGS) entry which is preliminary data.</text>
</comment>
<comment type="catalytic activity">
    <reaction evidence="10">
        <text>(sulfur carrier)-H + L-cysteine = (sulfur carrier)-SH + L-alanine</text>
        <dbReference type="Rhea" id="RHEA:43892"/>
        <dbReference type="Rhea" id="RHEA-COMP:14737"/>
        <dbReference type="Rhea" id="RHEA-COMP:14739"/>
        <dbReference type="ChEBI" id="CHEBI:29917"/>
        <dbReference type="ChEBI" id="CHEBI:35235"/>
        <dbReference type="ChEBI" id="CHEBI:57972"/>
        <dbReference type="ChEBI" id="CHEBI:64428"/>
        <dbReference type="EC" id="2.8.1.7"/>
    </reaction>
</comment>
<evidence type="ECO:0000256" key="7">
    <source>
        <dbReference type="ARBA" id="ARBA00022898"/>
    </source>
</evidence>
<sequence>MKRRSYLDYNATAPLRPAVREAMVEALDLCGNPSSVHCEGREARAAVEKARAQVAGLVGVEPNQVVFTSGGSEANALALSLRRRGERPAAYVSAIEHPSVLSCGGDEPARLPVTETGLLDLQALANCASEAHLQGEAQDRPAPVFSVMAANNETGVIQPVAEAAEIVHAAGGILHVDAVQAAGKVALNFQASGADLMSLSAHKLGGPKGIGALVLREGLKIEPLITGGAQETRRRAGTENVAAIVGFGVAAELAAGHSMREAVRPLKERLEEEAIAAVSETVIFGAGVDRLPNTVCLAVPATKAETLVIGLDLAGVAISSGSACSSGKVERSHVLEAMGVPPKLAEGAIRVSLGWETEETDVERFLSAWVALVKRQQAPAEAAA</sequence>
<dbReference type="InterPro" id="IPR015424">
    <property type="entry name" value="PyrdxlP-dep_Trfase"/>
</dbReference>
<dbReference type="RefSeq" id="WP_069094037.1">
    <property type="nucleotide sequence ID" value="NZ_MASI01000001.1"/>
</dbReference>
<evidence type="ECO:0000256" key="9">
    <source>
        <dbReference type="ARBA" id="ARBA00023014"/>
    </source>
</evidence>
<keyword evidence="9" id="KW-0411">Iron-sulfur</keyword>
<keyword evidence="6" id="KW-0479">Metal-binding</keyword>
<dbReference type="PIRSF" id="PIRSF005572">
    <property type="entry name" value="NifS"/>
    <property type="match status" value="1"/>
</dbReference>
<dbReference type="InterPro" id="IPR015422">
    <property type="entry name" value="PyrdxlP-dep_Trfase_small"/>
</dbReference>
<evidence type="ECO:0000259" key="11">
    <source>
        <dbReference type="Pfam" id="PF00266"/>
    </source>
</evidence>